<feature type="chain" id="PRO_5001490907" description="Neurotransmitter-gated ion-channel ligand-binding domain-containing protein" evidence="1">
    <location>
        <begin position="21"/>
        <end position="75"/>
    </location>
</feature>
<organism evidence="2 3">
    <name type="scientific">Ancylostoma ceylanicum</name>
    <dbReference type="NCBI Taxonomy" id="53326"/>
    <lineage>
        <taxon>Eukaryota</taxon>
        <taxon>Metazoa</taxon>
        <taxon>Ecdysozoa</taxon>
        <taxon>Nematoda</taxon>
        <taxon>Chromadorea</taxon>
        <taxon>Rhabditida</taxon>
        <taxon>Rhabditina</taxon>
        <taxon>Rhabditomorpha</taxon>
        <taxon>Strongyloidea</taxon>
        <taxon>Ancylostomatidae</taxon>
        <taxon>Ancylostomatinae</taxon>
        <taxon>Ancylostoma</taxon>
    </lineage>
</organism>
<comment type="caution">
    <text evidence="2">The sequence shown here is derived from an EMBL/GenBank/DDBJ whole genome shotgun (WGS) entry which is preliminary data.</text>
</comment>
<evidence type="ECO:0008006" key="4">
    <source>
        <dbReference type="Google" id="ProtNLM"/>
    </source>
</evidence>
<evidence type="ECO:0000256" key="1">
    <source>
        <dbReference type="SAM" id="SignalP"/>
    </source>
</evidence>
<proteinExistence type="predicted"/>
<evidence type="ECO:0000313" key="2">
    <source>
        <dbReference type="EMBL" id="EYC34829.1"/>
    </source>
</evidence>
<dbReference type="Proteomes" id="UP000024635">
    <property type="component" value="Unassembled WGS sequence"/>
</dbReference>
<dbReference type="EMBL" id="JARK01000967">
    <property type="protein sequence ID" value="EYC34829.1"/>
    <property type="molecule type" value="Genomic_DNA"/>
</dbReference>
<reference evidence="3" key="1">
    <citation type="journal article" date="2015" name="Nat. Genet.">
        <title>The genome and transcriptome of the zoonotic hookworm Ancylostoma ceylanicum identify infection-specific gene families.</title>
        <authorList>
            <person name="Schwarz E.M."/>
            <person name="Hu Y."/>
            <person name="Antoshechkin I."/>
            <person name="Miller M.M."/>
            <person name="Sternberg P.W."/>
            <person name="Aroian R.V."/>
        </authorList>
    </citation>
    <scope>NUCLEOTIDE SEQUENCE</scope>
    <source>
        <strain evidence="3">HY135</strain>
    </source>
</reference>
<protein>
    <recommendedName>
        <fullName evidence="4">Neurotransmitter-gated ion-channel ligand-binding domain-containing protein</fullName>
    </recommendedName>
</protein>
<evidence type="ECO:0000313" key="3">
    <source>
        <dbReference type="Proteomes" id="UP000024635"/>
    </source>
</evidence>
<accession>A0A016W4Q6</accession>
<name>A0A016W4Q6_9BILA</name>
<keyword evidence="1" id="KW-0732">Signal</keyword>
<dbReference type="Gene3D" id="3.40.33.10">
    <property type="entry name" value="CAP"/>
    <property type="match status" value="1"/>
</dbReference>
<dbReference type="InterPro" id="IPR035940">
    <property type="entry name" value="CAP_sf"/>
</dbReference>
<feature type="signal peptide" evidence="1">
    <location>
        <begin position="1"/>
        <end position="20"/>
    </location>
</feature>
<dbReference type="STRING" id="53326.A0A016W4Q6"/>
<sequence>MFLTAVLTLGLILIESRTSAIEYGCPSTLNMDDFMRDVFVGYHRVLRRRIAKGGQQPNIQGFFGPAKNMYDLVNG</sequence>
<gene>
    <name evidence="2" type="primary">Acey_s1368.g3849</name>
    <name evidence="2" type="ORF">Y032_1368g3849</name>
</gene>
<dbReference type="SUPFAM" id="SSF55797">
    <property type="entry name" value="PR-1-like"/>
    <property type="match status" value="1"/>
</dbReference>
<keyword evidence="3" id="KW-1185">Reference proteome</keyword>
<dbReference type="AlphaFoldDB" id="A0A016W4Q6"/>